<reference evidence="1 2" key="1">
    <citation type="submission" date="2020-02" db="EMBL/GenBank/DDBJ databases">
        <authorList>
            <person name="Ferguson B K."/>
        </authorList>
    </citation>
    <scope>NUCLEOTIDE SEQUENCE [LARGE SCALE GENOMIC DNA]</scope>
</reference>
<keyword evidence="2" id="KW-1185">Reference proteome</keyword>
<dbReference type="Proteomes" id="UP000479000">
    <property type="component" value="Unassembled WGS sequence"/>
</dbReference>
<evidence type="ECO:0000313" key="1">
    <source>
        <dbReference type="EMBL" id="CAA9999869.1"/>
    </source>
</evidence>
<feature type="non-terminal residue" evidence="1">
    <location>
        <position position="150"/>
    </location>
</feature>
<name>A0A6H5GB41_9HEMI</name>
<accession>A0A6H5GB41</accession>
<organism evidence="1 2">
    <name type="scientific">Nesidiocoris tenuis</name>
    <dbReference type="NCBI Taxonomy" id="355587"/>
    <lineage>
        <taxon>Eukaryota</taxon>
        <taxon>Metazoa</taxon>
        <taxon>Ecdysozoa</taxon>
        <taxon>Arthropoda</taxon>
        <taxon>Hexapoda</taxon>
        <taxon>Insecta</taxon>
        <taxon>Pterygota</taxon>
        <taxon>Neoptera</taxon>
        <taxon>Paraneoptera</taxon>
        <taxon>Hemiptera</taxon>
        <taxon>Heteroptera</taxon>
        <taxon>Panheteroptera</taxon>
        <taxon>Cimicomorpha</taxon>
        <taxon>Miridae</taxon>
        <taxon>Dicyphina</taxon>
        <taxon>Nesidiocoris</taxon>
    </lineage>
</organism>
<sequence length="150" mass="16937">MFPDGSGRMKMCSTEGRRSAWRHSWTCPRGLRGIQDALHSVSLDHGPTQAITNQNSPTLKRLVLAKRLNASAIWNWQSFQLKKTFRAVALVCFVIFNLATRGSDDLRYTASPSSWAFRDFRDGDGIEKSAGSCPNEENAIDYFEISQRLH</sequence>
<proteinExistence type="predicted"/>
<protein>
    <submittedName>
        <fullName evidence="1">Uncharacterized protein</fullName>
    </submittedName>
</protein>
<gene>
    <name evidence="1" type="ORF">NTEN_LOCUS6100</name>
</gene>
<evidence type="ECO:0000313" key="2">
    <source>
        <dbReference type="Proteomes" id="UP000479000"/>
    </source>
</evidence>
<dbReference type="AlphaFoldDB" id="A0A6H5GB41"/>
<dbReference type="EMBL" id="CADCXU010009065">
    <property type="protein sequence ID" value="CAA9999869.1"/>
    <property type="molecule type" value="Genomic_DNA"/>
</dbReference>